<dbReference type="EMBL" id="ASPP01005607">
    <property type="protein sequence ID" value="ETO30224.1"/>
    <property type="molecule type" value="Genomic_DNA"/>
</dbReference>
<feature type="compositionally biased region" description="Polar residues" evidence="1">
    <location>
        <begin position="104"/>
        <end position="113"/>
    </location>
</feature>
<protein>
    <submittedName>
        <fullName evidence="2">Putative ribosomal protein S1</fullName>
    </submittedName>
</protein>
<dbReference type="GO" id="GO:0005840">
    <property type="term" value="C:ribosome"/>
    <property type="evidence" value="ECO:0007669"/>
    <property type="project" value="UniProtKB-KW"/>
</dbReference>
<evidence type="ECO:0000313" key="3">
    <source>
        <dbReference type="Proteomes" id="UP000023152"/>
    </source>
</evidence>
<evidence type="ECO:0000256" key="1">
    <source>
        <dbReference type="SAM" id="MobiDB-lite"/>
    </source>
</evidence>
<keyword evidence="2" id="KW-0689">Ribosomal protein</keyword>
<sequence length="175" mass="20168">MLFRDIIDIGVICANAVLQRSSPPLSRVVVSSFSHNKKEEDDEEKEKGDDTFGDADDNWEHNSKLDSQRQQQRYRPSGHNDIHMYATDSNLIVETVGTPPPSFGMTQSHTSGYRNDKRNSKNKSKSKSKNKNKSKSKSKSESKSKSKHKRHQKENIKRKERQLWIDTELLLILDK</sequence>
<comment type="caution">
    <text evidence="2">The sequence shown here is derived from an EMBL/GenBank/DDBJ whole genome shotgun (WGS) entry which is preliminary data.</text>
</comment>
<dbReference type="AlphaFoldDB" id="X6NWL7"/>
<proteinExistence type="predicted"/>
<feature type="compositionally biased region" description="Basic residues" evidence="1">
    <location>
        <begin position="120"/>
        <end position="137"/>
    </location>
</feature>
<feature type="region of interest" description="Disordered" evidence="1">
    <location>
        <begin position="32"/>
        <end position="161"/>
    </location>
</feature>
<accession>X6NWL7</accession>
<feature type="non-terminal residue" evidence="2">
    <location>
        <position position="175"/>
    </location>
</feature>
<reference evidence="2 3" key="1">
    <citation type="journal article" date="2013" name="Curr. Biol.">
        <title>The Genome of the Foraminiferan Reticulomyxa filosa.</title>
        <authorList>
            <person name="Glockner G."/>
            <person name="Hulsmann N."/>
            <person name="Schleicher M."/>
            <person name="Noegel A.A."/>
            <person name="Eichinger L."/>
            <person name="Gallinger C."/>
            <person name="Pawlowski J."/>
            <person name="Sierra R."/>
            <person name="Euteneuer U."/>
            <person name="Pillet L."/>
            <person name="Moustafa A."/>
            <person name="Platzer M."/>
            <person name="Groth M."/>
            <person name="Szafranski K."/>
            <person name="Schliwa M."/>
        </authorList>
    </citation>
    <scope>NUCLEOTIDE SEQUENCE [LARGE SCALE GENOMIC DNA]</scope>
</reference>
<keyword evidence="2" id="KW-0687">Ribonucleoprotein</keyword>
<keyword evidence="3" id="KW-1185">Reference proteome</keyword>
<evidence type="ECO:0000313" key="2">
    <source>
        <dbReference type="EMBL" id="ETO30224.1"/>
    </source>
</evidence>
<gene>
    <name evidence="2" type="ORF">RFI_06896</name>
</gene>
<name>X6NWL7_RETFI</name>
<dbReference type="Proteomes" id="UP000023152">
    <property type="component" value="Unassembled WGS sequence"/>
</dbReference>
<organism evidence="2 3">
    <name type="scientific">Reticulomyxa filosa</name>
    <dbReference type="NCBI Taxonomy" id="46433"/>
    <lineage>
        <taxon>Eukaryota</taxon>
        <taxon>Sar</taxon>
        <taxon>Rhizaria</taxon>
        <taxon>Retaria</taxon>
        <taxon>Foraminifera</taxon>
        <taxon>Monothalamids</taxon>
        <taxon>Reticulomyxidae</taxon>
        <taxon>Reticulomyxa</taxon>
    </lineage>
</organism>
<feature type="compositionally biased region" description="Basic and acidic residues" evidence="1">
    <location>
        <begin position="58"/>
        <end position="67"/>
    </location>
</feature>